<keyword evidence="2" id="KW-1185">Reference proteome</keyword>
<organism evidence="1 2">
    <name type="scientific">Strigamia maritima</name>
    <name type="common">European centipede</name>
    <name type="synonym">Geophilus maritimus</name>
    <dbReference type="NCBI Taxonomy" id="126957"/>
    <lineage>
        <taxon>Eukaryota</taxon>
        <taxon>Metazoa</taxon>
        <taxon>Ecdysozoa</taxon>
        <taxon>Arthropoda</taxon>
        <taxon>Myriapoda</taxon>
        <taxon>Chilopoda</taxon>
        <taxon>Pleurostigmophora</taxon>
        <taxon>Geophilomorpha</taxon>
        <taxon>Linotaeniidae</taxon>
        <taxon>Strigamia</taxon>
    </lineage>
</organism>
<evidence type="ECO:0000313" key="1">
    <source>
        <dbReference type="EnsemblMetazoa" id="SMAR014403-PA"/>
    </source>
</evidence>
<accession>T1JKM3</accession>
<dbReference type="Proteomes" id="UP000014500">
    <property type="component" value="Unassembled WGS sequence"/>
</dbReference>
<protein>
    <recommendedName>
        <fullName evidence="3">Transposable element P transposase</fullName>
    </recommendedName>
</protein>
<proteinExistence type="predicted"/>
<dbReference type="EnsemblMetazoa" id="SMAR014403-RA">
    <property type="protein sequence ID" value="SMAR014403-PA"/>
    <property type="gene ID" value="SMAR014403"/>
</dbReference>
<sequence>MTGELLTEIIKEIQKIGFTVIAIVSNMGGKNNKVWNDLNVNVNKTYFKNPDCERNIWVFCDVPHLLKLMRNHLVDEGLRLADGTAVNKKLIEDLME</sequence>
<dbReference type="HOGENOM" id="CLU_183990_0_0_1"/>
<evidence type="ECO:0008006" key="3">
    <source>
        <dbReference type="Google" id="ProtNLM"/>
    </source>
</evidence>
<reference evidence="2" key="1">
    <citation type="submission" date="2011-05" db="EMBL/GenBank/DDBJ databases">
        <authorList>
            <person name="Richards S.R."/>
            <person name="Qu J."/>
            <person name="Jiang H."/>
            <person name="Jhangiani S.N."/>
            <person name="Agravi P."/>
            <person name="Goodspeed R."/>
            <person name="Gross S."/>
            <person name="Mandapat C."/>
            <person name="Jackson L."/>
            <person name="Mathew T."/>
            <person name="Pu L."/>
            <person name="Thornton R."/>
            <person name="Saada N."/>
            <person name="Wilczek-Boney K.B."/>
            <person name="Lee S."/>
            <person name="Kovar C."/>
            <person name="Wu Y."/>
            <person name="Scherer S.E."/>
            <person name="Worley K.C."/>
            <person name="Muzny D.M."/>
            <person name="Gibbs R."/>
        </authorList>
    </citation>
    <scope>NUCLEOTIDE SEQUENCE</scope>
    <source>
        <strain evidence="2">Brora</strain>
    </source>
</reference>
<dbReference type="STRING" id="126957.T1JKM3"/>
<dbReference type="EMBL" id="JH430949">
    <property type="status" value="NOT_ANNOTATED_CDS"/>
    <property type="molecule type" value="Genomic_DNA"/>
</dbReference>
<evidence type="ECO:0000313" key="2">
    <source>
        <dbReference type="Proteomes" id="UP000014500"/>
    </source>
</evidence>
<dbReference type="OMA" id="CGDTCHT"/>
<name>T1JKM3_STRMM</name>
<reference evidence="1" key="2">
    <citation type="submission" date="2015-02" db="UniProtKB">
        <authorList>
            <consortium name="EnsemblMetazoa"/>
        </authorList>
    </citation>
    <scope>IDENTIFICATION</scope>
</reference>
<dbReference type="AlphaFoldDB" id="T1JKM3"/>